<dbReference type="InterPro" id="IPR013083">
    <property type="entry name" value="Znf_RING/FYVE/PHD"/>
</dbReference>
<evidence type="ECO:0000256" key="5">
    <source>
        <dbReference type="ARBA" id="ARBA00022833"/>
    </source>
</evidence>
<dbReference type="GO" id="GO:0008270">
    <property type="term" value="F:zinc ion binding"/>
    <property type="evidence" value="ECO:0007669"/>
    <property type="project" value="UniProtKB-KW"/>
</dbReference>
<dbReference type="PANTHER" id="PTHR46539">
    <property type="entry name" value="E3 UBIQUITIN-PROTEIN LIGASE ATL42"/>
    <property type="match status" value="1"/>
</dbReference>
<dbReference type="SUPFAM" id="SSF57850">
    <property type="entry name" value="RING/U-box"/>
    <property type="match status" value="1"/>
</dbReference>
<evidence type="ECO:0000256" key="10">
    <source>
        <dbReference type="SAM" id="SignalP"/>
    </source>
</evidence>
<keyword evidence="5" id="KW-0862">Zinc</keyword>
<dbReference type="CDD" id="cd16454">
    <property type="entry name" value="RING-H2_PA-TM-RING"/>
    <property type="match status" value="1"/>
</dbReference>
<dbReference type="GO" id="GO:0016020">
    <property type="term" value="C:membrane"/>
    <property type="evidence" value="ECO:0007669"/>
    <property type="project" value="UniProtKB-SubCell"/>
</dbReference>
<keyword evidence="6 9" id="KW-1133">Transmembrane helix</keyword>
<dbReference type="EMBL" id="CAJNOV010008957">
    <property type="protein sequence ID" value="CAF1344952.1"/>
    <property type="molecule type" value="Genomic_DNA"/>
</dbReference>
<evidence type="ECO:0000313" key="13">
    <source>
        <dbReference type="Proteomes" id="UP000663855"/>
    </source>
</evidence>
<feature type="transmembrane region" description="Helical" evidence="9">
    <location>
        <begin position="171"/>
        <end position="197"/>
    </location>
</feature>
<evidence type="ECO:0000259" key="11">
    <source>
        <dbReference type="PROSITE" id="PS50089"/>
    </source>
</evidence>
<dbReference type="PANTHER" id="PTHR46539:SF1">
    <property type="entry name" value="E3 UBIQUITIN-PROTEIN LIGASE ATL42"/>
    <property type="match status" value="1"/>
</dbReference>
<evidence type="ECO:0000313" key="12">
    <source>
        <dbReference type="EMBL" id="CAF1344952.1"/>
    </source>
</evidence>
<evidence type="ECO:0000256" key="3">
    <source>
        <dbReference type="ARBA" id="ARBA00022723"/>
    </source>
</evidence>
<proteinExistence type="predicted"/>
<evidence type="ECO:0000256" key="6">
    <source>
        <dbReference type="ARBA" id="ARBA00022989"/>
    </source>
</evidence>
<keyword evidence="3" id="KW-0479">Metal-binding</keyword>
<dbReference type="Gene3D" id="3.30.40.10">
    <property type="entry name" value="Zinc/RING finger domain, C3HC4 (zinc finger)"/>
    <property type="match status" value="1"/>
</dbReference>
<organism evidence="12 13">
    <name type="scientific">Rotaria magnacalcarata</name>
    <dbReference type="NCBI Taxonomy" id="392030"/>
    <lineage>
        <taxon>Eukaryota</taxon>
        <taxon>Metazoa</taxon>
        <taxon>Spiralia</taxon>
        <taxon>Gnathifera</taxon>
        <taxon>Rotifera</taxon>
        <taxon>Eurotatoria</taxon>
        <taxon>Bdelloidea</taxon>
        <taxon>Philodinida</taxon>
        <taxon>Philodinidae</taxon>
        <taxon>Rotaria</taxon>
    </lineage>
</organism>
<accession>A0A815H108</accession>
<feature type="chain" id="PRO_5032556850" description="RING-type domain-containing protein" evidence="10">
    <location>
        <begin position="20"/>
        <end position="324"/>
    </location>
</feature>
<gene>
    <name evidence="12" type="ORF">CJN711_LOCUS19120</name>
</gene>
<evidence type="ECO:0000256" key="4">
    <source>
        <dbReference type="ARBA" id="ARBA00022771"/>
    </source>
</evidence>
<dbReference type="SMART" id="SM00184">
    <property type="entry name" value="RING"/>
    <property type="match status" value="1"/>
</dbReference>
<dbReference type="Proteomes" id="UP000663855">
    <property type="component" value="Unassembled WGS sequence"/>
</dbReference>
<sequence length="324" mass="36901">MQQRLFLLMIFIKHQSVESQKIPNSYGIVDLVFTYTRGKTFDFIKIPIATNLIQRSNANNAFILQLDQIKIALYNVKRITCTEFPGSSGPCPENFLSVYILFQHYTFKTHLIFKMEGDSSSLTRLLLNLSSITTRNNGVLNLTCSMQDSYAVQYNNKPKESFGAKLSATSLVGVIFLCSCVVLVFISSVVWFATICYQRFTRNRMEKKHRIALEKSTQQMLDKSPIITYDANSEDNNFTDKEPTCAICLESFKSKEKLRKIVCEHYFHVTCIDPWLLSHQSCPLCNRNILLNAIPSISSHIVLTDNEQTENPTAPVMNNATNDT</sequence>
<keyword evidence="7 9" id="KW-0472">Membrane</keyword>
<protein>
    <recommendedName>
        <fullName evidence="11">RING-type domain-containing protein</fullName>
    </recommendedName>
</protein>
<evidence type="ECO:0000256" key="7">
    <source>
        <dbReference type="ARBA" id="ARBA00023136"/>
    </source>
</evidence>
<dbReference type="Pfam" id="PF13639">
    <property type="entry name" value="zf-RING_2"/>
    <property type="match status" value="1"/>
</dbReference>
<evidence type="ECO:0000256" key="9">
    <source>
        <dbReference type="SAM" id="Phobius"/>
    </source>
</evidence>
<feature type="signal peptide" evidence="10">
    <location>
        <begin position="1"/>
        <end position="19"/>
    </location>
</feature>
<dbReference type="PROSITE" id="PS50089">
    <property type="entry name" value="ZF_RING_2"/>
    <property type="match status" value="1"/>
</dbReference>
<keyword evidence="10" id="KW-0732">Signal</keyword>
<evidence type="ECO:0000256" key="1">
    <source>
        <dbReference type="ARBA" id="ARBA00004370"/>
    </source>
</evidence>
<keyword evidence="2 9" id="KW-0812">Transmembrane</keyword>
<dbReference type="AlphaFoldDB" id="A0A815H108"/>
<comment type="subcellular location">
    <subcellularLocation>
        <location evidence="1">Membrane</location>
    </subcellularLocation>
</comment>
<keyword evidence="4 8" id="KW-0863">Zinc-finger</keyword>
<evidence type="ECO:0000256" key="8">
    <source>
        <dbReference type="PROSITE-ProRule" id="PRU00175"/>
    </source>
</evidence>
<dbReference type="InterPro" id="IPR001841">
    <property type="entry name" value="Znf_RING"/>
</dbReference>
<evidence type="ECO:0000256" key="2">
    <source>
        <dbReference type="ARBA" id="ARBA00022692"/>
    </source>
</evidence>
<reference evidence="12" key="1">
    <citation type="submission" date="2021-02" db="EMBL/GenBank/DDBJ databases">
        <authorList>
            <person name="Nowell W R."/>
        </authorList>
    </citation>
    <scope>NUCLEOTIDE SEQUENCE</scope>
</reference>
<name>A0A815H108_9BILA</name>
<feature type="domain" description="RING-type" evidence="11">
    <location>
        <begin position="245"/>
        <end position="286"/>
    </location>
</feature>
<comment type="caution">
    <text evidence="12">The sequence shown here is derived from an EMBL/GenBank/DDBJ whole genome shotgun (WGS) entry which is preliminary data.</text>
</comment>